<comment type="caution">
    <text evidence="2">The sequence shown here is derived from an EMBL/GenBank/DDBJ whole genome shotgun (WGS) entry which is preliminary data.</text>
</comment>
<dbReference type="InterPro" id="IPR007393">
    <property type="entry name" value="YlxR_dom"/>
</dbReference>
<dbReference type="PANTHER" id="PTHR34215">
    <property type="entry name" value="BLL0784 PROTEIN"/>
    <property type="match status" value="1"/>
</dbReference>
<dbReference type="Proteomes" id="UP000606193">
    <property type="component" value="Unassembled WGS sequence"/>
</dbReference>
<dbReference type="PANTHER" id="PTHR34215:SF1">
    <property type="entry name" value="YLXR DOMAIN-CONTAINING PROTEIN"/>
    <property type="match status" value="1"/>
</dbReference>
<accession>A0ABR7N2R0</accession>
<evidence type="ECO:0000313" key="3">
    <source>
        <dbReference type="Proteomes" id="UP000606193"/>
    </source>
</evidence>
<dbReference type="NCBIfam" id="NF047356">
    <property type="entry name" value="RNA_bind_RnpM"/>
    <property type="match status" value="1"/>
</dbReference>
<dbReference type="Pfam" id="PF04296">
    <property type="entry name" value="YlxR"/>
    <property type="match status" value="1"/>
</dbReference>
<dbReference type="RefSeq" id="WP_022465826.1">
    <property type="nucleotide sequence ID" value="NZ_JACRSX010000013.1"/>
</dbReference>
<evidence type="ECO:0000259" key="1">
    <source>
        <dbReference type="Pfam" id="PF04296"/>
    </source>
</evidence>
<keyword evidence="3" id="KW-1185">Reference proteome</keyword>
<reference evidence="2 3" key="1">
    <citation type="submission" date="2020-08" db="EMBL/GenBank/DDBJ databases">
        <title>Genome public.</title>
        <authorList>
            <person name="Liu C."/>
            <person name="Sun Q."/>
        </authorList>
    </citation>
    <scope>NUCLEOTIDE SEQUENCE [LARGE SCALE GENOMIC DNA]</scope>
    <source>
        <strain evidence="2 3">NSJ-37</strain>
    </source>
</reference>
<evidence type="ECO:0000313" key="2">
    <source>
        <dbReference type="EMBL" id="MBC8562916.1"/>
    </source>
</evidence>
<feature type="domain" description="YlxR" evidence="1">
    <location>
        <begin position="15"/>
        <end position="89"/>
    </location>
</feature>
<proteinExistence type="predicted"/>
<name>A0ABR7N2R0_9FIRM</name>
<dbReference type="InterPro" id="IPR035931">
    <property type="entry name" value="YlxR-like_sf"/>
</dbReference>
<gene>
    <name evidence="2" type="ORF">H8704_09820</name>
</gene>
<organism evidence="2 3">
    <name type="scientific">Jutongia huaianensis</name>
    <dbReference type="NCBI Taxonomy" id="2763668"/>
    <lineage>
        <taxon>Bacteria</taxon>
        <taxon>Bacillati</taxon>
        <taxon>Bacillota</taxon>
        <taxon>Clostridia</taxon>
        <taxon>Lachnospirales</taxon>
        <taxon>Lachnospiraceae</taxon>
        <taxon>Jutongia</taxon>
    </lineage>
</organism>
<protein>
    <submittedName>
        <fullName evidence="2">YlxR family protein</fullName>
    </submittedName>
</protein>
<dbReference type="SUPFAM" id="SSF64376">
    <property type="entry name" value="YlxR-like"/>
    <property type="match status" value="1"/>
</dbReference>
<dbReference type="InterPro" id="IPR037465">
    <property type="entry name" value="YlxR"/>
</dbReference>
<dbReference type="CDD" id="cd00279">
    <property type="entry name" value="YlxR"/>
    <property type="match status" value="1"/>
</dbReference>
<dbReference type="Gene3D" id="3.30.1230.10">
    <property type="entry name" value="YlxR-like"/>
    <property type="match status" value="1"/>
</dbReference>
<dbReference type="EMBL" id="JACRSX010000013">
    <property type="protein sequence ID" value="MBC8562916.1"/>
    <property type="molecule type" value="Genomic_DNA"/>
</dbReference>
<sequence length="97" mass="11207">MGEKNSVRPRKVPLRQCTGCGERKEKKELVRIIKTPEDQIMIDLTGKKNGRGAYICNSTECLRQARRRKSLERSLKTVIPDEIYEELEKEMDNIAEG</sequence>